<dbReference type="RefSeq" id="WP_303945854.1">
    <property type="nucleotide sequence ID" value="NZ_JABZXO010000036.1"/>
</dbReference>
<keyword evidence="1" id="KW-0812">Transmembrane</keyword>
<name>A0A930L859_9MICC</name>
<feature type="transmembrane region" description="Helical" evidence="1">
    <location>
        <begin position="17"/>
        <end position="37"/>
    </location>
</feature>
<keyword evidence="1" id="KW-0472">Membrane</keyword>
<keyword evidence="1" id="KW-1133">Transmembrane helix</keyword>
<dbReference type="Proteomes" id="UP000770330">
    <property type="component" value="Unassembled WGS sequence"/>
</dbReference>
<dbReference type="AlphaFoldDB" id="A0A930L859"/>
<protein>
    <submittedName>
        <fullName evidence="2">Uncharacterized protein</fullName>
    </submittedName>
</protein>
<sequence length="55" mass="6068">MNPLAILENPLAILEPMLIMLAASCFFALFWLTVALLSARTEQQAEADAAHLINR</sequence>
<reference evidence="2" key="1">
    <citation type="submission" date="2020-04" db="EMBL/GenBank/DDBJ databases">
        <title>Deep metagenomics examines the oral microbiome during advanced dental caries in children, revealing novel taxa and co-occurrences with host molecules.</title>
        <authorList>
            <person name="Baker J.L."/>
            <person name="Morton J.T."/>
            <person name="Dinis M."/>
            <person name="Alvarez R."/>
            <person name="Tran N.C."/>
            <person name="Knight R."/>
            <person name="Edlund A."/>
        </authorList>
    </citation>
    <scope>NUCLEOTIDE SEQUENCE</scope>
    <source>
        <strain evidence="2">JCVI_39_bin.18</strain>
    </source>
</reference>
<evidence type="ECO:0000313" key="3">
    <source>
        <dbReference type="Proteomes" id="UP000770330"/>
    </source>
</evidence>
<organism evidence="2 3">
    <name type="scientific">Rothia mucilaginosa</name>
    <dbReference type="NCBI Taxonomy" id="43675"/>
    <lineage>
        <taxon>Bacteria</taxon>
        <taxon>Bacillati</taxon>
        <taxon>Actinomycetota</taxon>
        <taxon>Actinomycetes</taxon>
        <taxon>Micrococcales</taxon>
        <taxon>Micrococcaceae</taxon>
        <taxon>Rothia</taxon>
    </lineage>
</organism>
<gene>
    <name evidence="2" type="ORF">HXO61_09505</name>
</gene>
<proteinExistence type="predicted"/>
<evidence type="ECO:0000256" key="1">
    <source>
        <dbReference type="SAM" id="Phobius"/>
    </source>
</evidence>
<evidence type="ECO:0000313" key="2">
    <source>
        <dbReference type="EMBL" id="MBF1658147.1"/>
    </source>
</evidence>
<accession>A0A930L859</accession>
<comment type="caution">
    <text evidence="2">The sequence shown here is derived from an EMBL/GenBank/DDBJ whole genome shotgun (WGS) entry which is preliminary data.</text>
</comment>
<dbReference type="EMBL" id="JABZXO010000036">
    <property type="protein sequence ID" value="MBF1658147.1"/>
    <property type="molecule type" value="Genomic_DNA"/>
</dbReference>